<accession>A0AC35G592</accession>
<reference evidence="2" key="1">
    <citation type="submission" date="2022-11" db="UniProtKB">
        <authorList>
            <consortium name="WormBaseParasite"/>
        </authorList>
    </citation>
    <scope>IDENTIFICATION</scope>
</reference>
<dbReference type="Proteomes" id="UP000887580">
    <property type="component" value="Unplaced"/>
</dbReference>
<organism evidence="1 2">
    <name type="scientific">Panagrolaimus sp. PS1159</name>
    <dbReference type="NCBI Taxonomy" id="55785"/>
    <lineage>
        <taxon>Eukaryota</taxon>
        <taxon>Metazoa</taxon>
        <taxon>Ecdysozoa</taxon>
        <taxon>Nematoda</taxon>
        <taxon>Chromadorea</taxon>
        <taxon>Rhabditida</taxon>
        <taxon>Tylenchina</taxon>
        <taxon>Panagrolaimomorpha</taxon>
        <taxon>Panagrolaimoidea</taxon>
        <taxon>Panagrolaimidae</taxon>
        <taxon>Panagrolaimus</taxon>
    </lineage>
</organism>
<name>A0AC35G592_9BILA</name>
<proteinExistence type="predicted"/>
<evidence type="ECO:0000313" key="2">
    <source>
        <dbReference type="WBParaSite" id="PS1159_v2.g23631.t1"/>
    </source>
</evidence>
<dbReference type="WBParaSite" id="PS1159_v2.g23631.t1">
    <property type="protein sequence ID" value="PS1159_v2.g23631.t1"/>
    <property type="gene ID" value="PS1159_v2.g23631"/>
</dbReference>
<sequence length="89" mass="9855">MEPVAEIQASLENLKTVADELIIEGSDEKTEHVEVKTIKVENKTIELKERENIATEKITDEKSIIIISNAHNNGDVPNESPKAVTNAFV</sequence>
<protein>
    <submittedName>
        <fullName evidence="2">Uncharacterized protein</fullName>
    </submittedName>
</protein>
<evidence type="ECO:0000313" key="1">
    <source>
        <dbReference type="Proteomes" id="UP000887580"/>
    </source>
</evidence>